<dbReference type="Gene3D" id="3.90.230.10">
    <property type="entry name" value="Creatinase/methionine aminopeptidase superfamily"/>
    <property type="match status" value="1"/>
</dbReference>
<name>A0A5A9YXL2_9RHOB</name>
<protein>
    <submittedName>
        <fullName evidence="2">M24 family metallopeptidase</fullName>
    </submittedName>
</protein>
<dbReference type="CDD" id="cd01066">
    <property type="entry name" value="APP_MetAP"/>
    <property type="match status" value="1"/>
</dbReference>
<comment type="caution">
    <text evidence="2">The sequence shown here is derived from an EMBL/GenBank/DDBJ whole genome shotgun (WGS) entry which is preliminary data.</text>
</comment>
<dbReference type="Pfam" id="PF00557">
    <property type="entry name" value="Peptidase_M24"/>
    <property type="match status" value="1"/>
</dbReference>
<proteinExistence type="predicted"/>
<dbReference type="Proteomes" id="UP000325291">
    <property type="component" value="Unassembled WGS sequence"/>
</dbReference>
<reference evidence="2 3" key="1">
    <citation type="submission" date="2019-07" db="EMBL/GenBank/DDBJ databases">
        <title>Aquicoccus porphyridii gen. nov., sp. nov., isolated from a small marine red alga, Porphyridium marinum.</title>
        <authorList>
            <person name="Liu L."/>
        </authorList>
    </citation>
    <scope>NUCLEOTIDE SEQUENCE [LARGE SCALE GENOMIC DNA]</scope>
    <source>
        <strain evidence="2 3">L1 8-17</strain>
    </source>
</reference>
<evidence type="ECO:0000313" key="2">
    <source>
        <dbReference type="EMBL" id="KAA0909615.1"/>
    </source>
</evidence>
<dbReference type="SUPFAM" id="SSF55920">
    <property type="entry name" value="Creatinase/aminopeptidase"/>
    <property type="match status" value="1"/>
</dbReference>
<feature type="domain" description="Peptidase M24" evidence="1">
    <location>
        <begin position="81"/>
        <end position="191"/>
    </location>
</feature>
<evidence type="ECO:0000259" key="1">
    <source>
        <dbReference type="Pfam" id="PF00557"/>
    </source>
</evidence>
<evidence type="ECO:0000313" key="3">
    <source>
        <dbReference type="Proteomes" id="UP000325291"/>
    </source>
</evidence>
<dbReference type="EMBL" id="VINQ01000030">
    <property type="protein sequence ID" value="KAA0909615.1"/>
    <property type="molecule type" value="Genomic_DNA"/>
</dbReference>
<accession>A0A5A9YXL2</accession>
<sequence length="208" mass="22920">MRCDVPIVRSGSGRATQCAVSRKGTLVTRTSQKWSFEVAAAKARSVAQTVSSLQPRFCACSECPQCGPQPQHHEGRAKVWKGPNAAQRDLYKTAHEQVQHNMPILKPHMSFRDYANAAWDIPGKYNARRYYLSVHGSGMTGEYPYLYHHGDFPDAGYDGEILPGMTLCVESVIGAEAGEGAKLEQQVLITETDVELLSEFPFEAALMA</sequence>
<dbReference type="InterPro" id="IPR000994">
    <property type="entry name" value="Pept_M24"/>
</dbReference>
<gene>
    <name evidence="2" type="ORF">FLO80_20810</name>
</gene>
<keyword evidence="3" id="KW-1185">Reference proteome</keyword>
<dbReference type="InterPro" id="IPR036005">
    <property type="entry name" value="Creatinase/aminopeptidase-like"/>
</dbReference>
<organism evidence="2 3">
    <name type="scientific">Aquicoccus porphyridii</name>
    <dbReference type="NCBI Taxonomy" id="1852029"/>
    <lineage>
        <taxon>Bacteria</taxon>
        <taxon>Pseudomonadati</taxon>
        <taxon>Pseudomonadota</taxon>
        <taxon>Alphaproteobacteria</taxon>
        <taxon>Rhodobacterales</taxon>
        <taxon>Paracoccaceae</taxon>
        <taxon>Aquicoccus</taxon>
    </lineage>
</organism>
<dbReference type="AlphaFoldDB" id="A0A5A9YXL2"/>